<dbReference type="InterPro" id="IPR001916">
    <property type="entry name" value="Glyco_hydro_22"/>
</dbReference>
<dbReference type="GeneID" id="108251016"/>
<dbReference type="GO" id="GO:0003796">
    <property type="term" value="F:lysozyme activity"/>
    <property type="evidence" value="ECO:0007669"/>
    <property type="project" value="UniProtKB-EC"/>
</dbReference>
<keyword evidence="6" id="KW-0732">Signal</keyword>
<dbReference type="RefSeq" id="XP_017296646.1">
    <property type="nucleotide sequence ID" value="XM_017441157.1"/>
</dbReference>
<feature type="signal peptide" evidence="6">
    <location>
        <begin position="1"/>
        <end position="15"/>
    </location>
</feature>
<dbReference type="PRINTS" id="PR00137">
    <property type="entry name" value="LYSOZYME"/>
</dbReference>
<evidence type="ECO:0000256" key="1">
    <source>
        <dbReference type="ARBA" id="ARBA00010859"/>
    </source>
</evidence>
<dbReference type="KEGG" id="kmr:108251016"/>
<dbReference type="CDD" id="cd16897">
    <property type="entry name" value="LYZ_C"/>
    <property type="match status" value="1"/>
</dbReference>
<proteinExistence type="inferred from homology"/>
<evidence type="ECO:0000256" key="3">
    <source>
        <dbReference type="ARBA" id="ARBA00022638"/>
    </source>
</evidence>
<dbReference type="PANTHER" id="PTHR11407:SF63">
    <property type="entry name" value="LYSOZYME C"/>
    <property type="match status" value="1"/>
</dbReference>
<dbReference type="AlphaFoldDB" id="A0A3Q3F5A8"/>
<dbReference type="GO" id="GO:0031640">
    <property type="term" value="P:killing of cells of another organism"/>
    <property type="evidence" value="ECO:0007669"/>
    <property type="project" value="UniProtKB-KW"/>
</dbReference>
<protein>
    <recommendedName>
        <fullName evidence="2">lysozyme</fullName>
        <ecNumber evidence="2">3.2.1.17</ecNumber>
    </recommendedName>
</protein>
<dbReference type="Pfam" id="PF00062">
    <property type="entry name" value="Lys"/>
    <property type="match status" value="1"/>
</dbReference>
<evidence type="ECO:0000313" key="8">
    <source>
        <dbReference type="Proteomes" id="UP000264800"/>
    </source>
</evidence>
<evidence type="ECO:0000256" key="5">
    <source>
        <dbReference type="RuleBase" id="RU004440"/>
    </source>
</evidence>
<keyword evidence="8" id="KW-1185">Reference proteome</keyword>
<sequence>MKILVLLLLVAAADGRVFERCDWARTLKSYGMDGYRGISLANWVCLTRAESSFNTEAVNLNLNTDGSLDYGIFQINSRWWCDNGRTRTANGCNIKCSELLSDDVGVAIDCAKRIVRDPQGISAWVSWTLHCKNKDLTHYLKGCPSDVTTHLDL</sequence>
<comment type="similarity">
    <text evidence="1 5">Belongs to the glycosyl hydrolase 22 family.</text>
</comment>
<dbReference type="InterPro" id="IPR023346">
    <property type="entry name" value="Lysozyme-like_dom_sf"/>
</dbReference>
<dbReference type="Ensembl" id="ENSKMAT00000008881.1">
    <property type="protein sequence ID" value="ENSKMAP00000008747.1"/>
    <property type="gene ID" value="ENSKMAG00000006566.1"/>
</dbReference>
<accession>A0A3Q3F5A8</accession>
<dbReference type="GeneTree" id="ENSGT00940000153832"/>
<keyword evidence="3" id="KW-0081">Bacteriolytic enzyme</keyword>
<evidence type="ECO:0000256" key="2">
    <source>
        <dbReference type="ARBA" id="ARBA00012732"/>
    </source>
</evidence>
<dbReference type="InterPro" id="IPR000974">
    <property type="entry name" value="Glyco_hydro_22_lys"/>
</dbReference>
<dbReference type="PANTHER" id="PTHR11407">
    <property type="entry name" value="LYSOZYME C"/>
    <property type="match status" value="1"/>
</dbReference>
<keyword evidence="4" id="KW-1015">Disulfide bond</keyword>
<dbReference type="Gene3D" id="1.10.530.10">
    <property type="match status" value="1"/>
</dbReference>
<dbReference type="FunFam" id="1.10.530.10:FF:000001">
    <property type="entry name" value="Lysozyme C"/>
    <property type="match status" value="1"/>
</dbReference>
<reference evidence="7" key="2">
    <citation type="submission" date="2025-09" db="UniProtKB">
        <authorList>
            <consortium name="Ensembl"/>
        </authorList>
    </citation>
    <scope>IDENTIFICATION</scope>
</reference>
<dbReference type="SMART" id="SM00263">
    <property type="entry name" value="LYZ1"/>
    <property type="match status" value="1"/>
</dbReference>
<organism evidence="7 8">
    <name type="scientific">Kryptolebias marmoratus</name>
    <name type="common">Mangrove killifish</name>
    <name type="synonym">Rivulus marmoratus</name>
    <dbReference type="NCBI Taxonomy" id="37003"/>
    <lineage>
        <taxon>Eukaryota</taxon>
        <taxon>Metazoa</taxon>
        <taxon>Chordata</taxon>
        <taxon>Craniata</taxon>
        <taxon>Vertebrata</taxon>
        <taxon>Euteleostomi</taxon>
        <taxon>Actinopterygii</taxon>
        <taxon>Neopterygii</taxon>
        <taxon>Teleostei</taxon>
        <taxon>Neoteleostei</taxon>
        <taxon>Acanthomorphata</taxon>
        <taxon>Ovalentaria</taxon>
        <taxon>Atherinomorphae</taxon>
        <taxon>Cyprinodontiformes</taxon>
        <taxon>Rivulidae</taxon>
        <taxon>Kryptolebias</taxon>
    </lineage>
</organism>
<dbReference type="PROSITE" id="PS51348">
    <property type="entry name" value="GLYCOSYL_HYDROL_F22_2"/>
    <property type="match status" value="1"/>
</dbReference>
<dbReference type="OrthoDB" id="17373at2759"/>
<evidence type="ECO:0000256" key="6">
    <source>
        <dbReference type="SAM" id="SignalP"/>
    </source>
</evidence>
<dbReference type="PRINTS" id="PR00135">
    <property type="entry name" value="LYZLACT"/>
</dbReference>
<dbReference type="EC" id="3.2.1.17" evidence="2"/>
<evidence type="ECO:0000313" key="7">
    <source>
        <dbReference type="Ensembl" id="ENSKMAP00000008747.1"/>
    </source>
</evidence>
<dbReference type="GO" id="GO:0042742">
    <property type="term" value="P:defense response to bacterium"/>
    <property type="evidence" value="ECO:0007669"/>
    <property type="project" value="UniProtKB-KW"/>
</dbReference>
<name>A0A3Q3F5A8_KRYMA</name>
<dbReference type="SUPFAM" id="SSF53955">
    <property type="entry name" value="Lysozyme-like"/>
    <property type="match status" value="1"/>
</dbReference>
<reference evidence="7" key="1">
    <citation type="submission" date="2025-08" db="UniProtKB">
        <authorList>
            <consortium name="Ensembl"/>
        </authorList>
    </citation>
    <scope>IDENTIFICATION</scope>
</reference>
<evidence type="ECO:0000256" key="4">
    <source>
        <dbReference type="ARBA" id="ARBA00023157"/>
    </source>
</evidence>
<keyword evidence="3" id="KW-0929">Antimicrobial</keyword>
<feature type="chain" id="PRO_5018522554" description="lysozyme" evidence="6">
    <location>
        <begin position="16"/>
        <end position="153"/>
    </location>
</feature>
<dbReference type="Proteomes" id="UP000264800">
    <property type="component" value="Unplaced"/>
</dbReference>